<dbReference type="GO" id="GO:0032993">
    <property type="term" value="C:protein-DNA complex"/>
    <property type="evidence" value="ECO:0007669"/>
    <property type="project" value="TreeGrafter"/>
</dbReference>
<dbReference type="InterPro" id="IPR011006">
    <property type="entry name" value="CheY-like_superfamily"/>
</dbReference>
<sequence>MSNKSILIVEDEKKIADIVKSYLERDGFKVAIANTGQDALQQIKNNFDLIILDLMLPDIDGEAICTAIREFSDVPIIMLTAKSSEDDRIKGLGIGADDYVIKPFSPRELVARVKAHLRRIKKYKKNVLSFNNGLLLIDTPSMGVKKGGKVISLTSTEFKILLHLAERPQIVLTRLQIVNAVQGYDFEGYDRVIDAHIKNIRHKIEDNPHKPVFIKTVYGTGYKFIGVPD</sequence>
<evidence type="ECO:0000256" key="4">
    <source>
        <dbReference type="ARBA" id="ARBA00023125"/>
    </source>
</evidence>
<dbReference type="Pfam" id="PF00072">
    <property type="entry name" value="Response_reg"/>
    <property type="match status" value="1"/>
</dbReference>
<dbReference type="InterPro" id="IPR036388">
    <property type="entry name" value="WH-like_DNA-bd_sf"/>
</dbReference>
<name>A0A5J4L128_9ZZZZ</name>
<organism evidence="8">
    <name type="scientific">hot springs metagenome</name>
    <dbReference type="NCBI Taxonomy" id="433727"/>
    <lineage>
        <taxon>unclassified sequences</taxon>
        <taxon>metagenomes</taxon>
        <taxon>ecological metagenomes</taxon>
    </lineage>
</organism>
<dbReference type="PANTHER" id="PTHR48111">
    <property type="entry name" value="REGULATOR OF RPOS"/>
    <property type="match status" value="1"/>
</dbReference>
<proteinExistence type="predicted"/>
<dbReference type="GO" id="GO:0000156">
    <property type="term" value="F:phosphorelay response regulator activity"/>
    <property type="evidence" value="ECO:0007669"/>
    <property type="project" value="TreeGrafter"/>
</dbReference>
<reference evidence="8" key="1">
    <citation type="submission" date="2019-10" db="EMBL/GenBank/DDBJ databases">
        <title>Metagenomic sequencing of thiosulfate-disproportionating enrichment culture.</title>
        <authorList>
            <person name="Umezawa K."/>
            <person name="Kojima H."/>
            <person name="Fukui M."/>
        </authorList>
    </citation>
    <scope>NUCLEOTIDE SEQUENCE</scope>
    <source>
        <strain evidence="8">45J</strain>
    </source>
</reference>
<keyword evidence="1" id="KW-0597">Phosphoprotein</keyword>
<evidence type="ECO:0000256" key="1">
    <source>
        <dbReference type="ARBA" id="ARBA00022553"/>
    </source>
</evidence>
<feature type="domain" description="OmpR/PhoB-type" evidence="7">
    <location>
        <begin position="125"/>
        <end position="226"/>
    </location>
</feature>
<dbReference type="Gene3D" id="3.40.50.2300">
    <property type="match status" value="1"/>
</dbReference>
<evidence type="ECO:0000259" key="7">
    <source>
        <dbReference type="PROSITE" id="PS51755"/>
    </source>
</evidence>
<dbReference type="FunFam" id="3.40.50.2300:FF:000001">
    <property type="entry name" value="DNA-binding response regulator PhoB"/>
    <property type="match status" value="1"/>
</dbReference>
<dbReference type="GO" id="GO:0005829">
    <property type="term" value="C:cytosol"/>
    <property type="evidence" value="ECO:0007669"/>
    <property type="project" value="TreeGrafter"/>
</dbReference>
<dbReference type="SMART" id="SM00448">
    <property type="entry name" value="REC"/>
    <property type="match status" value="1"/>
</dbReference>
<evidence type="ECO:0000256" key="2">
    <source>
        <dbReference type="ARBA" id="ARBA00023012"/>
    </source>
</evidence>
<feature type="domain" description="Response regulatory" evidence="6">
    <location>
        <begin position="5"/>
        <end position="117"/>
    </location>
</feature>
<dbReference type="AlphaFoldDB" id="A0A5J4L128"/>
<dbReference type="PANTHER" id="PTHR48111:SF73">
    <property type="entry name" value="ALKALINE PHOSPHATASE SYNTHESIS TRANSCRIPTIONAL REGULATORY PROTEIN PHOP"/>
    <property type="match status" value="1"/>
</dbReference>
<evidence type="ECO:0000313" key="8">
    <source>
        <dbReference type="EMBL" id="GER92467.1"/>
    </source>
</evidence>
<dbReference type="SUPFAM" id="SSF46894">
    <property type="entry name" value="C-terminal effector domain of the bipartite response regulators"/>
    <property type="match status" value="1"/>
</dbReference>
<keyword evidence="5" id="KW-0804">Transcription</keyword>
<dbReference type="InterPro" id="IPR001867">
    <property type="entry name" value="OmpR/PhoB-type_DNA-bd"/>
</dbReference>
<evidence type="ECO:0000256" key="5">
    <source>
        <dbReference type="ARBA" id="ARBA00023163"/>
    </source>
</evidence>
<dbReference type="CDD" id="cd17574">
    <property type="entry name" value="REC_OmpR"/>
    <property type="match status" value="1"/>
</dbReference>
<dbReference type="InterPro" id="IPR001789">
    <property type="entry name" value="Sig_transdc_resp-reg_receiver"/>
</dbReference>
<dbReference type="SMART" id="SM00862">
    <property type="entry name" value="Trans_reg_C"/>
    <property type="match status" value="1"/>
</dbReference>
<dbReference type="InterPro" id="IPR016032">
    <property type="entry name" value="Sig_transdc_resp-reg_C-effctor"/>
</dbReference>
<dbReference type="PROSITE" id="PS51755">
    <property type="entry name" value="OMPR_PHOB"/>
    <property type="match status" value="1"/>
</dbReference>
<dbReference type="Pfam" id="PF00486">
    <property type="entry name" value="Trans_reg_C"/>
    <property type="match status" value="1"/>
</dbReference>
<accession>A0A5J4L128</accession>
<protein>
    <submittedName>
        <fullName evidence="8">DNA-binding response regulator</fullName>
    </submittedName>
</protein>
<dbReference type="Gene3D" id="6.10.250.690">
    <property type="match status" value="1"/>
</dbReference>
<dbReference type="InterPro" id="IPR039420">
    <property type="entry name" value="WalR-like"/>
</dbReference>
<dbReference type="GO" id="GO:0000976">
    <property type="term" value="F:transcription cis-regulatory region binding"/>
    <property type="evidence" value="ECO:0007669"/>
    <property type="project" value="TreeGrafter"/>
</dbReference>
<dbReference type="PROSITE" id="PS50110">
    <property type="entry name" value="RESPONSE_REGULATORY"/>
    <property type="match status" value="1"/>
</dbReference>
<dbReference type="SUPFAM" id="SSF52172">
    <property type="entry name" value="CheY-like"/>
    <property type="match status" value="1"/>
</dbReference>
<evidence type="ECO:0000259" key="6">
    <source>
        <dbReference type="PROSITE" id="PS50110"/>
    </source>
</evidence>
<dbReference type="Gene3D" id="1.10.10.10">
    <property type="entry name" value="Winged helix-like DNA-binding domain superfamily/Winged helix DNA-binding domain"/>
    <property type="match status" value="1"/>
</dbReference>
<dbReference type="EMBL" id="BLAB01000001">
    <property type="protein sequence ID" value="GER92467.1"/>
    <property type="molecule type" value="Genomic_DNA"/>
</dbReference>
<gene>
    <name evidence="8" type="ORF">A45J_0183</name>
</gene>
<dbReference type="GO" id="GO:0006355">
    <property type="term" value="P:regulation of DNA-templated transcription"/>
    <property type="evidence" value="ECO:0007669"/>
    <property type="project" value="InterPro"/>
</dbReference>
<dbReference type="CDD" id="cd00383">
    <property type="entry name" value="trans_reg_C"/>
    <property type="match status" value="1"/>
</dbReference>
<evidence type="ECO:0000256" key="3">
    <source>
        <dbReference type="ARBA" id="ARBA00023015"/>
    </source>
</evidence>
<keyword evidence="4 8" id="KW-0238">DNA-binding</keyword>
<keyword evidence="3" id="KW-0805">Transcription regulation</keyword>
<comment type="caution">
    <text evidence="8">The sequence shown here is derived from an EMBL/GenBank/DDBJ whole genome shotgun (WGS) entry which is preliminary data.</text>
</comment>
<keyword evidence="2" id="KW-0902">Two-component regulatory system</keyword>